<feature type="region of interest" description="Disordered" evidence="1">
    <location>
        <begin position="590"/>
        <end position="663"/>
    </location>
</feature>
<dbReference type="InterPro" id="IPR016024">
    <property type="entry name" value="ARM-type_fold"/>
</dbReference>
<feature type="compositionally biased region" description="Low complexity" evidence="1">
    <location>
        <begin position="560"/>
        <end position="577"/>
    </location>
</feature>
<dbReference type="PANTHER" id="PTHR23312:SF8">
    <property type="entry name" value="ARMADILLO REPEAT-CONTAINING PROTEIN 5"/>
    <property type="match status" value="1"/>
</dbReference>
<evidence type="ECO:0000256" key="1">
    <source>
        <dbReference type="SAM" id="MobiDB-lite"/>
    </source>
</evidence>
<reference evidence="3 4" key="1">
    <citation type="journal article" date="2017" name="Nat. Ecol. Evol.">
        <title>Scallop genome provides insights into evolution of bilaterian karyotype and development.</title>
        <authorList>
            <person name="Wang S."/>
            <person name="Zhang J."/>
            <person name="Jiao W."/>
            <person name="Li J."/>
            <person name="Xun X."/>
            <person name="Sun Y."/>
            <person name="Guo X."/>
            <person name="Huan P."/>
            <person name="Dong B."/>
            <person name="Zhang L."/>
            <person name="Hu X."/>
            <person name="Sun X."/>
            <person name="Wang J."/>
            <person name="Zhao C."/>
            <person name="Wang Y."/>
            <person name="Wang D."/>
            <person name="Huang X."/>
            <person name="Wang R."/>
            <person name="Lv J."/>
            <person name="Li Y."/>
            <person name="Zhang Z."/>
            <person name="Liu B."/>
            <person name="Lu W."/>
            <person name="Hui Y."/>
            <person name="Liang J."/>
            <person name="Zhou Z."/>
            <person name="Hou R."/>
            <person name="Li X."/>
            <person name="Liu Y."/>
            <person name="Li H."/>
            <person name="Ning X."/>
            <person name="Lin Y."/>
            <person name="Zhao L."/>
            <person name="Xing Q."/>
            <person name="Dou J."/>
            <person name="Li Y."/>
            <person name="Mao J."/>
            <person name="Guo H."/>
            <person name="Dou H."/>
            <person name="Li T."/>
            <person name="Mu C."/>
            <person name="Jiang W."/>
            <person name="Fu Q."/>
            <person name="Fu X."/>
            <person name="Miao Y."/>
            <person name="Liu J."/>
            <person name="Yu Q."/>
            <person name="Li R."/>
            <person name="Liao H."/>
            <person name="Li X."/>
            <person name="Kong Y."/>
            <person name="Jiang Z."/>
            <person name="Chourrout D."/>
            <person name="Li R."/>
            <person name="Bao Z."/>
        </authorList>
    </citation>
    <scope>NUCLEOTIDE SEQUENCE [LARGE SCALE GENOMIC DNA]</scope>
    <source>
        <strain evidence="3 4">PY_sf001</strain>
    </source>
</reference>
<feature type="domain" description="BTB" evidence="2">
    <location>
        <begin position="1033"/>
        <end position="1094"/>
    </location>
</feature>
<dbReference type="InterPro" id="IPR000210">
    <property type="entry name" value="BTB/POZ_dom"/>
</dbReference>
<dbReference type="AlphaFoldDB" id="A0A210Q6I5"/>
<dbReference type="InterPro" id="IPR011989">
    <property type="entry name" value="ARM-like"/>
</dbReference>
<proteinExistence type="predicted"/>
<feature type="region of interest" description="Disordered" evidence="1">
    <location>
        <begin position="680"/>
        <end position="700"/>
    </location>
</feature>
<dbReference type="SMART" id="SM00185">
    <property type="entry name" value="ARM"/>
    <property type="match status" value="4"/>
</dbReference>
<dbReference type="SUPFAM" id="SSF48371">
    <property type="entry name" value="ARM repeat"/>
    <property type="match status" value="1"/>
</dbReference>
<protein>
    <submittedName>
        <fullName evidence="3">Armadillo repeat-containing protein 5</fullName>
    </submittedName>
</protein>
<dbReference type="InterPro" id="IPR055445">
    <property type="entry name" value="ARM_ARMC5"/>
</dbReference>
<feature type="compositionally biased region" description="Polar residues" evidence="1">
    <location>
        <begin position="866"/>
        <end position="878"/>
    </location>
</feature>
<comment type="caution">
    <text evidence="3">The sequence shown here is derived from an EMBL/GenBank/DDBJ whole genome shotgun (WGS) entry which is preliminary data.</text>
</comment>
<feature type="region of interest" description="Disordered" evidence="1">
    <location>
        <begin position="434"/>
        <end position="459"/>
    </location>
</feature>
<feature type="compositionally biased region" description="Low complexity" evidence="1">
    <location>
        <begin position="520"/>
        <end position="535"/>
    </location>
</feature>
<dbReference type="Gene3D" id="1.25.10.10">
    <property type="entry name" value="Leucine-rich Repeat Variant"/>
    <property type="match status" value="1"/>
</dbReference>
<sequence>MTTKYVERALLKISNGTPRQIYNILVEIRTKVIKSSAGIRELIQHGFVHKALFLLSDDIREQQLPQTTDIVLSVLGNLCMEEKARKDVHKCGGIPTLADLFCTSESVSIQNRSCRTLSNAALLPVNADAVHGTDTLDRVVEFLQLTPSKESKLIYCRIIRLLGKTQKHQEKLVAGDAVRCVVKLLSDEDREVKSAALRMVFETSTQGCSSGYASQVVSAGGIAELLSAVTHEDSTLAHQSFTTLIRLADHSHARAELGNAGGITQFIDYFEGEGDFDKDKRFSVLNVLCACCKDVVNRVKIRDNNILPKFLECLKDTHYKRLHDRLISALLCFLYDESSLELLLQNGLVPLLLIHLQRVAEFTSTVVKLDKEPADLDTITSSVSEELDTTDISHEYQTQPFDTAETEGQSESVLDSSNVQRKLIVTDHKQGSICEDKEKVSGNTQVGPTNQDNSEKSATLTDKKYHYSIDSPTYQVSSEWTLDAYSQGAKCKSFTQEQTSPQYPSTSPLSTISYYSPSLSPGDYSPTSPSSPTMSKVNEDPNYGLVCSLPFTCSSPEKQPSPSNMSGLSPSSSGQELGLDSDVVMVYSEEEDNQEIDSSDTLKGQSDDSEQTTKVSSMKNMEHKNNVDGEVEKCEISHKNDKQDENPIYSSQGFDTGTKSVDQQTNELLKRQPLPKVLFDLGGATINSGPNRKHKLPPTSPEALLKQHVSKKPRLVMTFRKSPTPTENHILMILSFVSQMPDPTKYLVSTDVLCCLLDYISCVQIGETRAARVLCRLARNPNCFGKLIQLDLPWIVYDKLLSQEDNDQCWIKILQEKHSGLDNRNNRGQRSRSVSFCSDDLSILGEDTNREMHDFSTSMMDCKSPEATSSARNSLNTTRQDRANISSTSTGSVSEEEEEISLSSRAGITVLQDLCRMADSPYGRGVVAHILAKQKVSKIHILVSLLHILWARGMWKFYFFKKGLWKTYVDILNAGPDHPYHIPILEAFCFLGKIINFDIKLRNEHCEELFVTSVIVANENTQVGTCQHKSHCHDIQFTVHDTVSTIPASKDRLAKASPLFAAMLQGQYSESTQNRIMLKDTSYYAVKFVVHFLHGCDLGCDVIADILTCKPGPETWSQCIEVLTLVNRYLVVDIEPFLKSVLSSRFLGPMEANSTYSFAKLHGYEVLASDCVKMVLVGGKCVNDRIRGFNLFLSGSNSERFLTHLEQLFKSNIH</sequence>
<feature type="compositionally biased region" description="Polar residues" evidence="1">
    <location>
        <begin position="648"/>
        <end position="663"/>
    </location>
</feature>
<keyword evidence="4" id="KW-1185">Reference proteome</keyword>
<evidence type="ECO:0000259" key="2">
    <source>
        <dbReference type="PROSITE" id="PS50097"/>
    </source>
</evidence>
<name>A0A210Q6I5_MIZYE</name>
<dbReference type="InterPro" id="IPR000225">
    <property type="entry name" value="Armadillo"/>
</dbReference>
<dbReference type="Proteomes" id="UP000242188">
    <property type="component" value="Unassembled WGS sequence"/>
</dbReference>
<evidence type="ECO:0000313" key="3">
    <source>
        <dbReference type="EMBL" id="OWF44331.1"/>
    </source>
</evidence>
<dbReference type="Pfam" id="PF24768">
    <property type="entry name" value="ARM_ARMC5"/>
    <property type="match status" value="1"/>
</dbReference>
<feature type="compositionally biased region" description="Basic and acidic residues" evidence="1">
    <location>
        <begin position="620"/>
        <end position="645"/>
    </location>
</feature>
<dbReference type="PANTHER" id="PTHR23312">
    <property type="entry name" value="ARMC5 ARMADILLO REPEAT-CONTAINING -RELATED"/>
    <property type="match status" value="1"/>
</dbReference>
<feature type="compositionally biased region" description="Polar residues" evidence="1">
    <location>
        <begin position="441"/>
        <end position="459"/>
    </location>
</feature>
<dbReference type="InterPro" id="IPR011333">
    <property type="entry name" value="SKP1/BTB/POZ_sf"/>
</dbReference>
<dbReference type="Gene3D" id="3.30.710.10">
    <property type="entry name" value="Potassium Channel Kv1.1, Chain A"/>
    <property type="match status" value="1"/>
</dbReference>
<feature type="region of interest" description="Disordered" evidence="1">
    <location>
        <begin position="859"/>
        <end position="900"/>
    </location>
</feature>
<dbReference type="PROSITE" id="PS50097">
    <property type="entry name" value="BTB"/>
    <property type="match status" value="1"/>
</dbReference>
<organism evidence="3 4">
    <name type="scientific">Mizuhopecten yessoensis</name>
    <name type="common">Japanese scallop</name>
    <name type="synonym">Patinopecten yessoensis</name>
    <dbReference type="NCBI Taxonomy" id="6573"/>
    <lineage>
        <taxon>Eukaryota</taxon>
        <taxon>Metazoa</taxon>
        <taxon>Spiralia</taxon>
        <taxon>Lophotrochozoa</taxon>
        <taxon>Mollusca</taxon>
        <taxon>Bivalvia</taxon>
        <taxon>Autobranchia</taxon>
        <taxon>Pteriomorphia</taxon>
        <taxon>Pectinida</taxon>
        <taxon>Pectinoidea</taxon>
        <taxon>Pectinidae</taxon>
        <taxon>Mizuhopecten</taxon>
    </lineage>
</organism>
<dbReference type="GO" id="GO:0009653">
    <property type="term" value="P:anatomical structure morphogenesis"/>
    <property type="evidence" value="ECO:0007669"/>
    <property type="project" value="TreeGrafter"/>
</dbReference>
<dbReference type="OrthoDB" id="6086604at2759"/>
<dbReference type="GO" id="GO:0005829">
    <property type="term" value="C:cytosol"/>
    <property type="evidence" value="ECO:0007669"/>
    <property type="project" value="TreeGrafter"/>
</dbReference>
<feature type="region of interest" description="Disordered" evidence="1">
    <location>
        <begin position="554"/>
        <end position="577"/>
    </location>
</feature>
<dbReference type="EMBL" id="NEDP02004827">
    <property type="protein sequence ID" value="OWF44331.1"/>
    <property type="molecule type" value="Genomic_DNA"/>
</dbReference>
<feature type="region of interest" description="Disordered" evidence="1">
    <location>
        <begin position="517"/>
        <end position="537"/>
    </location>
</feature>
<accession>A0A210Q6I5</accession>
<dbReference type="STRING" id="6573.A0A210Q6I5"/>
<gene>
    <name evidence="3" type="ORF">KP79_PYT15862</name>
</gene>
<evidence type="ECO:0000313" key="4">
    <source>
        <dbReference type="Proteomes" id="UP000242188"/>
    </source>
</evidence>
<dbReference type="SUPFAM" id="SSF54695">
    <property type="entry name" value="POZ domain"/>
    <property type="match status" value="1"/>
</dbReference>
<dbReference type="Pfam" id="PF00651">
    <property type="entry name" value="BTB"/>
    <property type="match status" value="1"/>
</dbReference>